<evidence type="ECO:0000313" key="1">
    <source>
        <dbReference type="EMBL" id="MBB5727940.1"/>
    </source>
</evidence>
<evidence type="ECO:0000313" key="2">
    <source>
        <dbReference type="Proteomes" id="UP000546701"/>
    </source>
</evidence>
<organism evidence="1 2">
    <name type="scientific">Sphingomonas prati</name>
    <dbReference type="NCBI Taxonomy" id="1843237"/>
    <lineage>
        <taxon>Bacteria</taxon>
        <taxon>Pseudomonadati</taxon>
        <taxon>Pseudomonadota</taxon>
        <taxon>Alphaproteobacteria</taxon>
        <taxon>Sphingomonadales</taxon>
        <taxon>Sphingomonadaceae</taxon>
        <taxon>Sphingomonas</taxon>
    </lineage>
</organism>
<dbReference type="RefSeq" id="WP_157175073.1">
    <property type="nucleotide sequence ID" value="NZ_BMJP01000001.1"/>
</dbReference>
<comment type="caution">
    <text evidence="1">The sequence shown here is derived from an EMBL/GenBank/DDBJ whole genome shotgun (WGS) entry which is preliminary data.</text>
</comment>
<name>A0A7W9F1Z2_9SPHN</name>
<accession>A0A7W9F1Z2</accession>
<reference evidence="1 2" key="1">
    <citation type="submission" date="2020-08" db="EMBL/GenBank/DDBJ databases">
        <title>Genomic Encyclopedia of Type Strains, Phase IV (KMG-IV): sequencing the most valuable type-strain genomes for metagenomic binning, comparative biology and taxonomic classification.</title>
        <authorList>
            <person name="Goeker M."/>
        </authorList>
    </citation>
    <scope>NUCLEOTIDE SEQUENCE [LARGE SCALE GENOMIC DNA]</scope>
    <source>
        <strain evidence="1 2">DSM 103336</strain>
    </source>
</reference>
<sequence>MTDLVRNFAKGCRGLVPTMDAALVPWSEEEQHDNWERVASVLFMTLVSEPCEYAAVGEDGLSLISTVPYGWDVPPVDCNAYLAATAGHDVPMRVVRLSSSQQPFDQAIITSSSGTERISLSDASFKFVFAPANGDGRVVEHVDLTL</sequence>
<protein>
    <submittedName>
        <fullName evidence="1">Uncharacterized protein</fullName>
    </submittedName>
</protein>
<gene>
    <name evidence="1" type="ORF">FHS99_000396</name>
</gene>
<dbReference type="AlphaFoldDB" id="A0A7W9F1Z2"/>
<keyword evidence="2" id="KW-1185">Reference proteome</keyword>
<dbReference type="EMBL" id="JACIJR010000001">
    <property type="protein sequence ID" value="MBB5727940.1"/>
    <property type="molecule type" value="Genomic_DNA"/>
</dbReference>
<dbReference type="Proteomes" id="UP000546701">
    <property type="component" value="Unassembled WGS sequence"/>
</dbReference>
<proteinExistence type="predicted"/>